<evidence type="ECO:0000259" key="2">
    <source>
        <dbReference type="Pfam" id="PF01345"/>
    </source>
</evidence>
<dbReference type="InterPro" id="IPR001434">
    <property type="entry name" value="OmcB-like_DUF11"/>
</dbReference>
<evidence type="ECO:0000313" key="4">
    <source>
        <dbReference type="Proteomes" id="UP000319613"/>
    </source>
</evidence>
<dbReference type="Proteomes" id="UP000319613">
    <property type="component" value="Unassembled WGS sequence"/>
</dbReference>
<dbReference type="AlphaFoldDB" id="A0A554JCH4"/>
<organism evidence="3 4">
    <name type="scientific">Candidatus Doudnabacteria bacterium Gr01-1014_77</name>
    <dbReference type="NCBI Taxonomy" id="2017133"/>
    <lineage>
        <taxon>Bacteria</taxon>
        <taxon>Candidatus Doudnaibacteriota</taxon>
    </lineage>
</organism>
<keyword evidence="1" id="KW-0472">Membrane</keyword>
<sequence length="589" mass="63329">MQEIQTNNQPTQPNITVTQPVVPPPSFYAQNKWSIWIIIASVLVLGTAIYFIFRTPSLKKNIQPRVTLSIDAPQTVATGSELIYKVRVKNDDSDSIKNVTLDLVYPQGFTFKDSVPKPTKLNGTQFGLPPLDPSQETTIMIKGDVQGNAGETKTLNAIMHYRFSNTNTSEFVASSQAQTQIKTADIAIQIDGPGSVNSTQDVSYVITYSNFTQDTISGFSIVATLPKEFNILSSEPKANLKTTWNIGDLKANQSGQIKLVGNFKSAHTGDQLTISVQANGSVKGNPSFALTAAQLFVDISSQPLSADISIDSTTDKSYVEAGDRLIYKVTYKNNSQSVATGVHVSATLSPSSVFDLESIQAEGAIVDNNVISWDAGQISELSALSPGDGGDLRFTVSLKNPIVKTSQKNVLVSAYSEIKSNENPQPFKGQGSVLKVLTSVDLSTSLTYYSGAKPPKVGNVTTYQVNIALSNSTNDVTASKLTLNLPNSASFDTKTLNPEEVNNVSYDKSTKKLVWNIGTVVAHAGEFVPSRSLQFNVSITPGLTNRGNQMTLVSNIVFNGTDSFISIPVNLTSEDITTANDPNSLIGVQ</sequence>
<comment type="caution">
    <text evidence="3">The sequence shown here is derived from an EMBL/GenBank/DDBJ whole genome shotgun (WGS) entry which is preliminary data.</text>
</comment>
<dbReference type="Pfam" id="PF01345">
    <property type="entry name" value="DUF11"/>
    <property type="match status" value="2"/>
</dbReference>
<name>A0A554JCH4_9BACT</name>
<gene>
    <name evidence="3" type="ORF">G01um101477_220</name>
</gene>
<dbReference type="EMBL" id="VMFF01000015">
    <property type="protein sequence ID" value="TSC66093.1"/>
    <property type="molecule type" value="Genomic_DNA"/>
</dbReference>
<proteinExistence type="predicted"/>
<protein>
    <recommendedName>
        <fullName evidence="2">DUF11 domain-containing protein</fullName>
    </recommendedName>
</protein>
<feature type="domain" description="DUF11" evidence="2">
    <location>
        <begin position="185"/>
        <end position="276"/>
    </location>
</feature>
<feature type="domain" description="DUF11" evidence="2">
    <location>
        <begin position="307"/>
        <end position="379"/>
    </location>
</feature>
<dbReference type="PANTHER" id="PTHR34819">
    <property type="entry name" value="LARGE CYSTEINE-RICH PERIPLASMIC PROTEIN OMCB"/>
    <property type="match status" value="1"/>
</dbReference>
<dbReference type="InterPro" id="IPR051172">
    <property type="entry name" value="Chlamydia_OmcB"/>
</dbReference>
<keyword evidence="1" id="KW-0812">Transmembrane</keyword>
<reference evidence="3 4" key="1">
    <citation type="submission" date="2017-07" db="EMBL/GenBank/DDBJ databases">
        <title>Mechanisms for carbon and nitrogen cycling indicate functional differentiation within the Candidate Phyla Radiation.</title>
        <authorList>
            <person name="Danczak R.E."/>
            <person name="Johnston M.D."/>
            <person name="Kenah C."/>
            <person name="Slattery M."/>
            <person name="Wrighton K.C."/>
            <person name="Wilkins M.J."/>
        </authorList>
    </citation>
    <scope>NUCLEOTIDE SEQUENCE [LARGE SCALE GENOMIC DNA]</scope>
    <source>
        <strain evidence="3">Gr01-1014_77</strain>
    </source>
</reference>
<feature type="transmembrane region" description="Helical" evidence="1">
    <location>
        <begin position="33"/>
        <end position="53"/>
    </location>
</feature>
<evidence type="ECO:0000313" key="3">
    <source>
        <dbReference type="EMBL" id="TSC66093.1"/>
    </source>
</evidence>
<accession>A0A554JCH4</accession>
<evidence type="ECO:0000256" key="1">
    <source>
        <dbReference type="SAM" id="Phobius"/>
    </source>
</evidence>
<keyword evidence="1" id="KW-1133">Transmembrane helix</keyword>